<reference evidence="1" key="1">
    <citation type="submission" date="2020-05" db="EMBL/GenBank/DDBJ databases">
        <authorList>
            <person name="Chiriac C."/>
            <person name="Salcher M."/>
            <person name="Ghai R."/>
            <person name="Kavagutti S V."/>
        </authorList>
    </citation>
    <scope>NUCLEOTIDE SEQUENCE</scope>
</reference>
<protein>
    <submittedName>
        <fullName evidence="1">Uncharacterized protein</fullName>
    </submittedName>
</protein>
<dbReference type="EMBL" id="LR796886">
    <property type="protein sequence ID" value="CAB4172690.1"/>
    <property type="molecule type" value="Genomic_DNA"/>
</dbReference>
<accession>A0A6J5PLA5</accession>
<name>A0A6J5PLA5_9CAUD</name>
<sequence length="67" mass="7525">MPQTAISHSDATAYVAKHFAATQDAIEILYAADYEEPDAVDVFFSLRGNTYRMTVWHEPGVGLYGEW</sequence>
<proteinExistence type="predicted"/>
<evidence type="ECO:0000313" key="1">
    <source>
        <dbReference type="EMBL" id="CAB4172690.1"/>
    </source>
</evidence>
<organism evidence="1">
    <name type="scientific">uncultured Caudovirales phage</name>
    <dbReference type="NCBI Taxonomy" id="2100421"/>
    <lineage>
        <taxon>Viruses</taxon>
        <taxon>Duplodnaviria</taxon>
        <taxon>Heunggongvirae</taxon>
        <taxon>Uroviricota</taxon>
        <taxon>Caudoviricetes</taxon>
        <taxon>Peduoviridae</taxon>
        <taxon>Maltschvirus</taxon>
        <taxon>Maltschvirus maltsch</taxon>
    </lineage>
</organism>
<gene>
    <name evidence="1" type="ORF">UFOVP934_49</name>
</gene>